<keyword evidence="8" id="KW-1185">Reference proteome</keyword>
<dbReference type="InterPro" id="IPR050953">
    <property type="entry name" value="N4_N6_ade-DNA_methylase"/>
</dbReference>
<dbReference type="InterPro" id="IPR029063">
    <property type="entry name" value="SAM-dependent_MTases_sf"/>
</dbReference>
<proteinExistence type="predicted"/>
<keyword evidence="7" id="KW-0378">Hydrolase</keyword>
<evidence type="ECO:0000256" key="2">
    <source>
        <dbReference type="ARBA" id="ARBA00022603"/>
    </source>
</evidence>
<reference evidence="7 8" key="1">
    <citation type="journal article" date="2019" name="Genome Biol. Evol.">
        <title>Day and night: Metabolic profiles and evolutionary relationships of six axenic non-marine cyanobacteria.</title>
        <authorList>
            <person name="Will S.E."/>
            <person name="Henke P."/>
            <person name="Boedeker C."/>
            <person name="Huang S."/>
            <person name="Brinkmann H."/>
            <person name="Rohde M."/>
            <person name="Jarek M."/>
            <person name="Friedl T."/>
            <person name="Seufert S."/>
            <person name="Schumacher M."/>
            <person name="Overmann J."/>
            <person name="Neumann-Schaal M."/>
            <person name="Petersen J."/>
        </authorList>
    </citation>
    <scope>NUCLEOTIDE SEQUENCE [LARGE SCALE GENOMIC DNA]</scope>
    <source>
        <strain evidence="7 8">SAG 1403-4b</strain>
    </source>
</reference>
<evidence type="ECO:0000256" key="1">
    <source>
        <dbReference type="ARBA" id="ARBA00011900"/>
    </source>
</evidence>
<evidence type="ECO:0000313" key="8">
    <source>
        <dbReference type="Proteomes" id="UP000276103"/>
    </source>
</evidence>
<dbReference type="GO" id="GO:0009007">
    <property type="term" value="F:site-specific DNA-methyltransferase (adenine-specific) activity"/>
    <property type="evidence" value="ECO:0007669"/>
    <property type="project" value="UniProtKB-EC"/>
</dbReference>
<dbReference type="GO" id="GO:0006304">
    <property type="term" value="P:DNA modification"/>
    <property type="evidence" value="ECO:0007669"/>
    <property type="project" value="InterPro"/>
</dbReference>
<dbReference type="PRINTS" id="PR00507">
    <property type="entry name" value="N12N6MTFRASE"/>
</dbReference>
<keyword evidence="7" id="KW-0540">Nuclease</keyword>
<feature type="domain" description="Type II methyltransferase M.TaqI-like" evidence="6">
    <location>
        <begin position="422"/>
        <end position="586"/>
    </location>
</feature>
<dbReference type="Pfam" id="PF07669">
    <property type="entry name" value="Eco57I"/>
    <property type="match status" value="1"/>
</dbReference>
<accession>A0A433UPT3</accession>
<organism evidence="7 8">
    <name type="scientific">Trichormus variabilis SAG 1403-4b</name>
    <dbReference type="NCBI Taxonomy" id="447716"/>
    <lineage>
        <taxon>Bacteria</taxon>
        <taxon>Bacillati</taxon>
        <taxon>Cyanobacteriota</taxon>
        <taxon>Cyanophyceae</taxon>
        <taxon>Nostocales</taxon>
        <taxon>Nostocaceae</taxon>
        <taxon>Trichormus</taxon>
    </lineage>
</organism>
<dbReference type="GO" id="GO:0032259">
    <property type="term" value="P:methylation"/>
    <property type="evidence" value="ECO:0007669"/>
    <property type="project" value="UniProtKB-KW"/>
</dbReference>
<keyword evidence="7" id="KW-0255">Endonuclease</keyword>
<dbReference type="GO" id="GO:0004519">
    <property type="term" value="F:endonuclease activity"/>
    <property type="evidence" value="ECO:0007669"/>
    <property type="project" value="UniProtKB-KW"/>
</dbReference>
<evidence type="ECO:0000259" key="6">
    <source>
        <dbReference type="Pfam" id="PF07669"/>
    </source>
</evidence>
<sequence>MSQSGLLELAHEKLHWPTPQEILEPSGAGPSVYARIAREKLGRTISKLSDGYGVQIGVLAGNPQGDSTETPIALVCDFPTEISEETLRKTHQLAWSFSRTPSLITTEPNRLRIWTCYEKLPKEDDIINPVIDVSKREIESFNQVSLSGQAAETLRLHWSDLVSGQFFQEHSQRFQRKQAADQMLLKNLKSVRKRLQKNELDDDTIHDLLARIIFIQFLFDRQDSEGNPALNTTLLDYLYITERLLSARYSHLADILRNHRDTYQFFRWLNGKFNGDLFPGKGATEEEREAEWQTEEQKVKQPHLNILADFVSGHVDIETGQLSLWPYYHFDVIPLEFISSIYEEFVSKESGTGVHYTPEHIVDFVLDGVLPWDSQEWDIKILDPACGSGIFLVKAFQRLIHRWEKAHPKTIQPSDLKYLLENNLFGVDVDAQAVRVASFSLYLTMLDKVEPQYYWENEFRFPRLRERQLIAADFFQEDKEGFRSVEDAAKYDLVVGNAPWGKNSIKKSLYIDSWKNRPENRNKWNTSYGNIALFFLPKAAALTKLGGQIAMMQPAMALIFNQSKPAQIFRNTLFSDFKIEEIVNLSALRFGLFKDAISPTCIITMSAIPPDGEPLTYICPKPVMTNEDDYHIVIEPDYINIIYPQEAITDPLVWTALMWGGRRDLSLLRRLNQESSIEKLKKRGIAKTRQGVPRGDRKKVENSLVNKRILESDELLDSSFLYLNAEQLPINDDPYIDSGTGLSSLSAFQLPQIILKLSWQKKSGRFRSVIIEPDNTNQGIICSESYVSIHISEENISQLNAACLAYNSKLAVYYLLLTSGRFASYIPEVNVNDLLRVPIPELSVGELQNIKTIDDIDERIRQAFEFKDSEWVLINDLFNYTLPDFKGDGASPGRKRIHRIDNSQSQNNTEPELTAYCEYFLRVLKAGFGQDKQVCATIFQEQTKNLLPVRLVAIYLNKPDSGGVHIKPIDSPNLMERLENLNKLYLERGSIEDGGIFYQRVARIYDSVELNGVKIPTIYLIKPDKIRYWTRSMALRDADKVAADIMTWRTTFDEKSQAIEESYNA</sequence>
<gene>
    <name evidence="7" type="ORF">DSM107003_30080</name>
</gene>
<protein>
    <recommendedName>
        <fullName evidence="1">site-specific DNA-methyltransferase (adenine-specific)</fullName>
        <ecNumber evidence="1">2.1.1.72</ecNumber>
    </recommendedName>
</protein>
<comment type="caution">
    <text evidence="7">The sequence shown here is derived from an EMBL/GenBank/DDBJ whole genome shotgun (WGS) entry which is preliminary data.</text>
</comment>
<dbReference type="PANTHER" id="PTHR33841">
    <property type="entry name" value="DNA METHYLTRANSFERASE YEEA-RELATED"/>
    <property type="match status" value="1"/>
</dbReference>
<dbReference type="EMBL" id="RSCM01000009">
    <property type="protein sequence ID" value="RUS95832.1"/>
    <property type="molecule type" value="Genomic_DNA"/>
</dbReference>
<dbReference type="Proteomes" id="UP000276103">
    <property type="component" value="Unassembled WGS sequence"/>
</dbReference>
<dbReference type="InterPro" id="IPR011639">
    <property type="entry name" value="MethylTrfase_TaqI-like_dom"/>
</dbReference>
<dbReference type="OrthoDB" id="564694at2"/>
<evidence type="ECO:0000256" key="3">
    <source>
        <dbReference type="ARBA" id="ARBA00022679"/>
    </source>
</evidence>
<dbReference type="Gene3D" id="3.40.50.150">
    <property type="entry name" value="Vaccinia Virus protein VP39"/>
    <property type="match status" value="1"/>
</dbReference>
<dbReference type="AlphaFoldDB" id="A0A433UPT3"/>
<dbReference type="RefSeq" id="WP_127054898.1">
    <property type="nucleotide sequence ID" value="NZ_RSCM01000009.1"/>
</dbReference>
<evidence type="ECO:0000256" key="5">
    <source>
        <dbReference type="ARBA" id="ARBA00047942"/>
    </source>
</evidence>
<keyword evidence="3 7" id="KW-0808">Transferase</keyword>
<dbReference type="PANTHER" id="PTHR33841:SF1">
    <property type="entry name" value="DNA METHYLTRANSFERASE A"/>
    <property type="match status" value="1"/>
</dbReference>
<evidence type="ECO:0000256" key="4">
    <source>
        <dbReference type="ARBA" id="ARBA00022691"/>
    </source>
</evidence>
<keyword evidence="2 7" id="KW-0489">Methyltransferase</keyword>
<name>A0A433UPT3_ANAVA</name>
<dbReference type="SUPFAM" id="SSF53335">
    <property type="entry name" value="S-adenosyl-L-methionine-dependent methyltransferases"/>
    <property type="match status" value="1"/>
</dbReference>
<evidence type="ECO:0000313" key="7">
    <source>
        <dbReference type="EMBL" id="RUS95832.1"/>
    </source>
</evidence>
<dbReference type="EC" id="2.1.1.72" evidence="1"/>
<keyword evidence="4" id="KW-0949">S-adenosyl-L-methionine</keyword>
<comment type="catalytic activity">
    <reaction evidence="5">
        <text>a 2'-deoxyadenosine in DNA + S-adenosyl-L-methionine = an N(6)-methyl-2'-deoxyadenosine in DNA + S-adenosyl-L-homocysteine + H(+)</text>
        <dbReference type="Rhea" id="RHEA:15197"/>
        <dbReference type="Rhea" id="RHEA-COMP:12418"/>
        <dbReference type="Rhea" id="RHEA-COMP:12419"/>
        <dbReference type="ChEBI" id="CHEBI:15378"/>
        <dbReference type="ChEBI" id="CHEBI:57856"/>
        <dbReference type="ChEBI" id="CHEBI:59789"/>
        <dbReference type="ChEBI" id="CHEBI:90615"/>
        <dbReference type="ChEBI" id="CHEBI:90616"/>
        <dbReference type="EC" id="2.1.1.72"/>
    </reaction>
</comment>